<dbReference type="PANTHER" id="PTHR46183">
    <property type="entry name" value="PROTEIN CLMP1"/>
    <property type="match status" value="1"/>
</dbReference>
<evidence type="ECO:0000256" key="4">
    <source>
        <dbReference type="SAM" id="MobiDB-lite"/>
    </source>
</evidence>
<dbReference type="OrthoDB" id="2942533at2759"/>
<dbReference type="PANTHER" id="PTHR46183:SF8">
    <property type="entry name" value="PROTEIN CLMP1"/>
    <property type="match status" value="1"/>
</dbReference>
<feature type="compositionally biased region" description="Polar residues" evidence="4">
    <location>
        <begin position="158"/>
        <end position="167"/>
    </location>
</feature>
<dbReference type="InterPro" id="IPR019734">
    <property type="entry name" value="TPR_rpt"/>
</dbReference>
<name>A0A0U9HRD1_KLENI</name>
<feature type="repeat" description="TPR" evidence="3">
    <location>
        <begin position="45"/>
        <end position="78"/>
    </location>
</feature>
<dbReference type="InterPro" id="IPR044517">
    <property type="entry name" value="PHOX1-4"/>
</dbReference>
<reference evidence="6 7" key="1">
    <citation type="journal article" date="2014" name="Nat. Commun.">
        <title>Klebsormidium flaccidum genome reveals primary factors for plant terrestrial adaptation.</title>
        <authorList>
            <person name="Hori K."/>
            <person name="Maruyama F."/>
            <person name="Fujisawa T."/>
            <person name="Togashi T."/>
            <person name="Yamamoto N."/>
            <person name="Seo M."/>
            <person name="Sato S."/>
            <person name="Yamada T."/>
            <person name="Mori H."/>
            <person name="Tajima N."/>
            <person name="Moriyama T."/>
            <person name="Ikeuchi M."/>
            <person name="Watanabe M."/>
            <person name="Wada H."/>
            <person name="Kobayashi K."/>
            <person name="Saito M."/>
            <person name="Masuda T."/>
            <person name="Sasaki-Sekimoto Y."/>
            <person name="Mashiguchi K."/>
            <person name="Awai K."/>
            <person name="Shimojima M."/>
            <person name="Masuda S."/>
            <person name="Iwai M."/>
            <person name="Nobusawa T."/>
            <person name="Narise T."/>
            <person name="Kondo S."/>
            <person name="Saito H."/>
            <person name="Sato R."/>
            <person name="Murakawa M."/>
            <person name="Ihara Y."/>
            <person name="Oshima-Yamada Y."/>
            <person name="Ohtaka K."/>
            <person name="Satoh M."/>
            <person name="Sonobe K."/>
            <person name="Ishii M."/>
            <person name="Ohtani R."/>
            <person name="Kanamori-Sato M."/>
            <person name="Honoki R."/>
            <person name="Miyazaki D."/>
            <person name="Mochizuki H."/>
            <person name="Umetsu J."/>
            <person name="Higashi K."/>
            <person name="Shibata D."/>
            <person name="Kamiya Y."/>
            <person name="Sato N."/>
            <person name="Nakamura Y."/>
            <person name="Tabata S."/>
            <person name="Ida S."/>
            <person name="Kurokawa K."/>
            <person name="Ohta H."/>
        </authorList>
    </citation>
    <scope>NUCLEOTIDE SEQUENCE [LARGE SCALE GENOMIC DNA]</scope>
    <source>
        <strain evidence="6 7">NIES-2285</strain>
    </source>
</reference>
<evidence type="ECO:0000259" key="5">
    <source>
        <dbReference type="PROSITE" id="PS51745"/>
    </source>
</evidence>
<dbReference type="Gene3D" id="1.25.40.10">
    <property type="entry name" value="Tetratricopeptide repeat domain"/>
    <property type="match status" value="1"/>
</dbReference>
<dbReference type="SMART" id="SM00028">
    <property type="entry name" value="TPR"/>
    <property type="match status" value="3"/>
</dbReference>
<feature type="compositionally biased region" description="Basic residues" evidence="4">
    <location>
        <begin position="835"/>
        <end position="846"/>
    </location>
</feature>
<evidence type="ECO:0000313" key="7">
    <source>
        <dbReference type="Proteomes" id="UP000054558"/>
    </source>
</evidence>
<keyword evidence="1" id="KW-0677">Repeat</keyword>
<feature type="region of interest" description="Disordered" evidence="4">
    <location>
        <begin position="378"/>
        <end position="448"/>
    </location>
</feature>
<feature type="region of interest" description="Disordered" evidence="4">
    <location>
        <begin position="751"/>
        <end position="846"/>
    </location>
</feature>
<feature type="compositionally biased region" description="Basic residues" evidence="4">
    <location>
        <begin position="1"/>
        <end position="12"/>
    </location>
</feature>
<dbReference type="STRING" id="105231.A0A0U9HRD1"/>
<protein>
    <recommendedName>
        <fullName evidence="5">PB1 domain-containing protein</fullName>
    </recommendedName>
</protein>
<dbReference type="InterPro" id="IPR053793">
    <property type="entry name" value="PB1-like"/>
</dbReference>
<feature type="region of interest" description="Disordered" evidence="4">
    <location>
        <begin position="153"/>
        <end position="222"/>
    </location>
</feature>
<dbReference type="InterPro" id="IPR013105">
    <property type="entry name" value="TPR_2"/>
</dbReference>
<proteinExistence type="predicted"/>
<dbReference type="Pfam" id="PF07719">
    <property type="entry name" value="TPR_2"/>
    <property type="match status" value="1"/>
</dbReference>
<feature type="compositionally biased region" description="Low complexity" evidence="4">
    <location>
        <begin position="13"/>
        <end position="31"/>
    </location>
</feature>
<dbReference type="CDD" id="cd05992">
    <property type="entry name" value="PB1"/>
    <property type="match status" value="1"/>
</dbReference>
<dbReference type="SMART" id="SM00666">
    <property type="entry name" value="PB1"/>
    <property type="match status" value="1"/>
</dbReference>
<dbReference type="InterPro" id="IPR000270">
    <property type="entry name" value="PB1_dom"/>
</dbReference>
<feature type="compositionally biased region" description="Basic and acidic residues" evidence="4">
    <location>
        <begin position="791"/>
        <end position="816"/>
    </location>
</feature>
<evidence type="ECO:0000256" key="2">
    <source>
        <dbReference type="ARBA" id="ARBA00022803"/>
    </source>
</evidence>
<dbReference type="EMBL" id="DF237047">
    <property type="protein sequence ID" value="GAQ82040.1"/>
    <property type="molecule type" value="Genomic_DNA"/>
</dbReference>
<dbReference type="OMA" id="KVATEMW"/>
<dbReference type="PROSITE" id="PS50005">
    <property type="entry name" value="TPR"/>
    <property type="match status" value="1"/>
</dbReference>
<feature type="domain" description="PB1" evidence="5">
    <location>
        <begin position="305"/>
        <end position="400"/>
    </location>
</feature>
<dbReference type="AlphaFoldDB" id="A0A0U9HRD1"/>
<feature type="compositionally biased region" description="Low complexity" evidence="4">
    <location>
        <begin position="771"/>
        <end position="781"/>
    </location>
</feature>
<dbReference type="Proteomes" id="UP000054558">
    <property type="component" value="Unassembled WGS sequence"/>
</dbReference>
<dbReference type="SUPFAM" id="SSF48452">
    <property type="entry name" value="TPR-like"/>
    <property type="match status" value="1"/>
</dbReference>
<dbReference type="InterPro" id="IPR011990">
    <property type="entry name" value="TPR-like_helical_dom_sf"/>
</dbReference>
<feature type="compositionally biased region" description="Acidic residues" evidence="4">
    <location>
        <begin position="399"/>
        <end position="434"/>
    </location>
</feature>
<organism evidence="6 7">
    <name type="scientific">Klebsormidium nitens</name>
    <name type="common">Green alga</name>
    <name type="synonym">Ulothrix nitens</name>
    <dbReference type="NCBI Taxonomy" id="105231"/>
    <lineage>
        <taxon>Eukaryota</taxon>
        <taxon>Viridiplantae</taxon>
        <taxon>Streptophyta</taxon>
        <taxon>Klebsormidiophyceae</taxon>
        <taxon>Klebsormidiales</taxon>
        <taxon>Klebsormidiaceae</taxon>
        <taxon>Klebsormidium</taxon>
    </lineage>
</organism>
<gene>
    <name evidence="6" type="ORF">KFL_000980270</name>
</gene>
<feature type="compositionally biased region" description="Low complexity" evidence="4">
    <location>
        <begin position="267"/>
        <end position="278"/>
    </location>
</feature>
<evidence type="ECO:0000256" key="1">
    <source>
        <dbReference type="ARBA" id="ARBA00022737"/>
    </source>
</evidence>
<dbReference type="Pfam" id="PF00564">
    <property type="entry name" value="PB1"/>
    <property type="match status" value="1"/>
</dbReference>
<sequence>MGGKSGNKKKKPSPSQAAKAAEKNAAPAAAEQPEDNPEKVIIDRARALREQANTLFKSKEYQKALDFYDQAIALLPGGHSDRAVLHSNKAAVLLSLQPPSYVDALEECNNALTIQPRHIRALLRRARAFEALGKFKEAQADLDLLLSTDPASEDAKQLQETVKSQMNKPKAPPSSVAGRKSATSSPLSSPGADAGRAMPSLPERKAKRKSTEADGAAPAEVAKAPKLKASEVPVPKELVELIPEVKAAIEENERLLEEEKRKIAENAGAAAAAAPQEGAKPEGGETKTVKRTVKVVRKKKLDRPAIPLKLVYQGHDIRKTELPANGGLKTLREVVQKRYPGSKAVLVKYQDEDGDWITITSNEELRGALELCGYAGKSADAKNPEEGAKKGPVRLEITEVPEEQEPAVEEGGEDDVADYEEEEVEEEIEEEVAEEAPSGAAPKAEQEEGAAIQEDFLYHLSLAVKHKLGMTLDYNPHDAFHQGHQPLLQAIDETLQSDEAVPYYEQAVAHYKEVIAGGYMQWGNIHKLLADKVLTEAGRVGDKQEKLKLLLRRRDEIQSQYNEAHKMFQQANAIAPDLVEATSLLVHNLLDMAKTHLLYAELSVPDLTLWNSTQVFKLVGNAIGILSEPIRKLEIQIAEDEESLATEEKARNAKLAEAGESLTEEEKKELDQRVEELRYFVALAKERRTQLKLTMAEILLEQSSFEYKTGKPTWVQTLENAWERFRSTECNILVVMAVLLPNHEWIKQQLEKAKTPAAPAVEDKKDEAAKGSGDAAPGSSEGAEEGSGGPTEEKHENGAVEKGEEKSVPEKGEEAHANGGLESSEQKANGEGSASKKKKNKKQGAK</sequence>
<keyword evidence="7" id="KW-1185">Reference proteome</keyword>
<dbReference type="PROSITE" id="PS51745">
    <property type="entry name" value="PB1"/>
    <property type="match status" value="1"/>
</dbReference>
<feature type="region of interest" description="Disordered" evidence="4">
    <location>
        <begin position="1"/>
        <end position="39"/>
    </location>
</feature>
<feature type="compositionally biased region" description="Basic and acidic residues" evidence="4">
    <location>
        <begin position="279"/>
        <end position="288"/>
    </location>
</feature>
<feature type="region of interest" description="Disordered" evidence="4">
    <location>
        <begin position="267"/>
        <end position="290"/>
    </location>
</feature>
<evidence type="ECO:0000256" key="3">
    <source>
        <dbReference type="PROSITE-ProRule" id="PRU00339"/>
    </source>
</evidence>
<dbReference type="Gene3D" id="3.10.20.90">
    <property type="entry name" value="Phosphatidylinositol 3-kinase Catalytic Subunit, Chain A, domain 1"/>
    <property type="match status" value="1"/>
</dbReference>
<dbReference type="SUPFAM" id="SSF54277">
    <property type="entry name" value="CAD &amp; PB1 domains"/>
    <property type="match status" value="1"/>
</dbReference>
<keyword evidence="2 3" id="KW-0802">TPR repeat</keyword>
<dbReference type="Pfam" id="PF14559">
    <property type="entry name" value="TPR_19"/>
    <property type="match status" value="1"/>
</dbReference>
<accession>A0A0U9HRD1</accession>
<feature type="compositionally biased region" description="Basic and acidic residues" evidence="4">
    <location>
        <begin position="379"/>
        <end position="389"/>
    </location>
</feature>
<evidence type="ECO:0000313" key="6">
    <source>
        <dbReference type="EMBL" id="GAQ82040.1"/>
    </source>
</evidence>